<dbReference type="GeneID" id="68095164"/>
<proteinExistence type="predicted"/>
<dbReference type="EMBL" id="PYSW02000016">
    <property type="protein sequence ID" value="KAG2386263.1"/>
    <property type="molecule type" value="Genomic_DNA"/>
</dbReference>
<evidence type="ECO:0000313" key="2">
    <source>
        <dbReference type="Proteomes" id="UP000816034"/>
    </source>
</evidence>
<evidence type="ECO:0000313" key="1">
    <source>
        <dbReference type="EMBL" id="KAG2386263.1"/>
    </source>
</evidence>
<organism evidence="1 2">
    <name type="scientific">Naegleria lovaniensis</name>
    <name type="common">Amoeba</name>
    <dbReference type="NCBI Taxonomy" id="51637"/>
    <lineage>
        <taxon>Eukaryota</taxon>
        <taxon>Discoba</taxon>
        <taxon>Heterolobosea</taxon>
        <taxon>Tetramitia</taxon>
        <taxon>Eutetramitia</taxon>
        <taxon>Vahlkampfiidae</taxon>
        <taxon>Naegleria</taxon>
    </lineage>
</organism>
<accession>A0AA88GUJ5</accession>
<protein>
    <submittedName>
        <fullName evidence="1">Uncharacterized protein</fullName>
    </submittedName>
</protein>
<keyword evidence="2" id="KW-1185">Reference proteome</keyword>
<sequence length="321" mass="37846">MSLKPTNLFQRISQTKGPIDPKKLKKLLIIRGQEPDHFFSCICEKFNGFVKNPELFKWMEFKRVHDEYEPYQPDDSFAFLSCVDIVNQDSLQQEHIELFRYHFDYDFVVFPLYAGCSISERVEPIFREIMNIIKELISSKRIAVLFLRGSSGYSVPSRLGYVCNSMQKGFVDYTYQMIDIDVEALNQVCMNSIMLLEFKTKHSYLFMENEKHKIVDLSRAYLCGVQVKSCIDVSQWHILAKSEDGHKLSMLIHKTERVMFTPWYGYCHGNQLSHDLVRYLCKYLVLEYLNKDDLNFKAKLYVKYQNCQLCDVTVMVFEETC</sequence>
<comment type="caution">
    <text evidence="1">The sequence shown here is derived from an EMBL/GenBank/DDBJ whole genome shotgun (WGS) entry which is preliminary data.</text>
</comment>
<dbReference type="RefSeq" id="XP_044550255.1">
    <property type="nucleotide sequence ID" value="XM_044692156.1"/>
</dbReference>
<dbReference type="AlphaFoldDB" id="A0AA88GUJ5"/>
<dbReference type="Proteomes" id="UP000816034">
    <property type="component" value="Unassembled WGS sequence"/>
</dbReference>
<gene>
    <name evidence="1" type="ORF">C9374_002709</name>
</gene>
<name>A0AA88GUJ5_NAELO</name>
<reference evidence="1 2" key="1">
    <citation type="journal article" date="2018" name="BMC Genomics">
        <title>The genome of Naegleria lovaniensis, the basis for a comparative approach to unravel pathogenicity factors of the human pathogenic amoeba N. fowleri.</title>
        <authorList>
            <person name="Liechti N."/>
            <person name="Schurch N."/>
            <person name="Bruggmann R."/>
            <person name="Wittwer M."/>
        </authorList>
    </citation>
    <scope>NUCLEOTIDE SEQUENCE [LARGE SCALE GENOMIC DNA]</scope>
    <source>
        <strain evidence="1 2">ATCC 30569</strain>
    </source>
</reference>